<feature type="signal peptide" evidence="7">
    <location>
        <begin position="1"/>
        <end position="21"/>
    </location>
</feature>
<feature type="domain" description="Ig-like" evidence="8">
    <location>
        <begin position="366"/>
        <end position="446"/>
    </location>
</feature>
<feature type="chain" id="PRO_5042823079" description="Ig-like domain-containing protein" evidence="7">
    <location>
        <begin position="22"/>
        <end position="748"/>
    </location>
</feature>
<gene>
    <name evidence="9" type="ORF">CesoFtcFv8_019406</name>
</gene>
<evidence type="ECO:0000313" key="9">
    <source>
        <dbReference type="EMBL" id="KAK5883035.1"/>
    </source>
</evidence>
<dbReference type="PANTHER" id="PTHR44337:SF17">
    <property type="entry name" value="CARCINOEMBRYONIC ANTIGEN-RELATED CELL ADHESION MOLECULE 5 ISOFORM X1"/>
    <property type="match status" value="1"/>
</dbReference>
<evidence type="ECO:0000256" key="3">
    <source>
        <dbReference type="ARBA" id="ARBA00023180"/>
    </source>
</evidence>
<accession>A0AAN8BEH4</accession>
<feature type="domain" description="Ig-like" evidence="8">
    <location>
        <begin position="128"/>
        <end position="217"/>
    </location>
</feature>
<dbReference type="SUPFAM" id="SSF48726">
    <property type="entry name" value="Immunoglobulin"/>
    <property type="match status" value="4"/>
</dbReference>
<evidence type="ECO:0000256" key="4">
    <source>
        <dbReference type="ARBA" id="ARBA00023319"/>
    </source>
</evidence>
<dbReference type="EMBL" id="JAULUE010002061">
    <property type="protein sequence ID" value="KAK5883035.1"/>
    <property type="molecule type" value="Genomic_DNA"/>
</dbReference>
<feature type="domain" description="Ig-like" evidence="8">
    <location>
        <begin position="263"/>
        <end position="363"/>
    </location>
</feature>
<comment type="caution">
    <text evidence="9">The sequence shown here is derived from an EMBL/GenBank/DDBJ whole genome shotgun (WGS) entry which is preliminary data.</text>
</comment>
<evidence type="ECO:0000256" key="6">
    <source>
        <dbReference type="SAM" id="Phobius"/>
    </source>
</evidence>
<evidence type="ECO:0000313" key="10">
    <source>
        <dbReference type="Proteomes" id="UP001335648"/>
    </source>
</evidence>
<name>A0AAN8BEH4_9TELE</name>
<keyword evidence="3" id="KW-0325">Glycoprotein</keyword>
<dbReference type="AlphaFoldDB" id="A0AAN8BEH4"/>
<sequence length="748" mass="78976">MDVLSVTPLLLLLSFLGCCAGQNVLPDGPVDAILGKSVTLKTLVDKPVYVFIIWNHNDGSEQTHVATASPSGVKVNDPYTGRVTVNQTNGYLHLEGLLASDNGDYSINIIANDGTTITGEIHLRVLEPVSTVVITPSLTEATEHNSTVVLSCTAKGSYLKFAWLMGTKAIVADGKRITLKEETLSSTLTITGVLRTDLPTPVTCNATNNLESQNSVPLQPHSALRTRCSFHHSSKPSQIPPLQIQLQPVLASNAKTQRADSSPAVSFAVMEAISGAEVSGPTSVLLAGNSSANLSCRAASGQAQSVRWEQDGVAVSSAARRSFSPDMSSMLISPLQKEDTGEFTCLLTNPINTDSASYRLLVNYGPEAAQVIGDPAVEVDTNVVLTCSAASVPPANFTWKFNGTKTDVKTAQYQIEAARYKNTGMYMCEAHNAVTGKTSTYTHTLSVKEEGALDEGLSDGAIAGIVIAVLIALGAAIALLFFCRQRVPPSLRKSLLRAGLRRSSPATRPHIPEPLPREVCQRRDPTHVFILSPLQSAVPPRPAVGLTTRSKVQSAVPPRPAVGLTTRSEVQSAVPPRPAVGLTTRSEVQSAVPPRPAVGLTTRSEVQSAVPPRPAVGLTTRSEVQSAVPPRPAVGLTTRSEVQSAVPPRPAVGLTTRSEVQSAVPPRPAVGLTTRSEVQSAVPPRPAVGLITRSEVQSAVPPRPAVGLTTRSEDLINIVISDTLRTPTSHTTHPPSAVSSSTSSDFLK</sequence>
<organism evidence="9 10">
    <name type="scientific">Champsocephalus esox</name>
    <name type="common">pike icefish</name>
    <dbReference type="NCBI Taxonomy" id="159716"/>
    <lineage>
        <taxon>Eukaryota</taxon>
        <taxon>Metazoa</taxon>
        <taxon>Chordata</taxon>
        <taxon>Craniata</taxon>
        <taxon>Vertebrata</taxon>
        <taxon>Euteleostomi</taxon>
        <taxon>Actinopterygii</taxon>
        <taxon>Neopterygii</taxon>
        <taxon>Teleostei</taxon>
        <taxon>Neoteleostei</taxon>
        <taxon>Acanthomorphata</taxon>
        <taxon>Eupercaria</taxon>
        <taxon>Perciformes</taxon>
        <taxon>Notothenioidei</taxon>
        <taxon>Channichthyidae</taxon>
        <taxon>Champsocephalus</taxon>
    </lineage>
</organism>
<dbReference type="SMART" id="SM00409">
    <property type="entry name" value="IG"/>
    <property type="match status" value="4"/>
</dbReference>
<keyword evidence="6" id="KW-1133">Transmembrane helix</keyword>
<keyword evidence="6" id="KW-0472">Membrane</keyword>
<dbReference type="InterPro" id="IPR007110">
    <property type="entry name" value="Ig-like_dom"/>
</dbReference>
<feature type="region of interest" description="Disordered" evidence="5">
    <location>
        <begin position="725"/>
        <end position="748"/>
    </location>
</feature>
<dbReference type="Gene3D" id="2.60.40.10">
    <property type="entry name" value="Immunoglobulins"/>
    <property type="match status" value="4"/>
</dbReference>
<evidence type="ECO:0000256" key="5">
    <source>
        <dbReference type="SAM" id="MobiDB-lite"/>
    </source>
</evidence>
<dbReference type="Pfam" id="PF07679">
    <property type="entry name" value="I-set"/>
    <property type="match status" value="1"/>
</dbReference>
<dbReference type="InterPro" id="IPR003599">
    <property type="entry name" value="Ig_sub"/>
</dbReference>
<evidence type="ECO:0000256" key="1">
    <source>
        <dbReference type="ARBA" id="ARBA00022729"/>
    </source>
</evidence>
<keyword evidence="10" id="KW-1185">Reference proteome</keyword>
<dbReference type="SMART" id="SM00408">
    <property type="entry name" value="IGc2"/>
    <property type="match status" value="2"/>
</dbReference>
<evidence type="ECO:0000259" key="8">
    <source>
        <dbReference type="PROSITE" id="PS50835"/>
    </source>
</evidence>
<dbReference type="Proteomes" id="UP001335648">
    <property type="component" value="Unassembled WGS sequence"/>
</dbReference>
<keyword evidence="4" id="KW-0393">Immunoglobulin domain</keyword>
<proteinExistence type="predicted"/>
<keyword evidence="6" id="KW-0812">Transmembrane</keyword>
<dbReference type="Pfam" id="PF13927">
    <property type="entry name" value="Ig_3"/>
    <property type="match status" value="1"/>
</dbReference>
<feature type="transmembrane region" description="Helical" evidence="6">
    <location>
        <begin position="461"/>
        <end position="483"/>
    </location>
</feature>
<keyword evidence="2" id="KW-1015">Disulfide bond</keyword>
<evidence type="ECO:0000256" key="7">
    <source>
        <dbReference type="SAM" id="SignalP"/>
    </source>
</evidence>
<dbReference type="PROSITE" id="PS50835">
    <property type="entry name" value="IG_LIKE"/>
    <property type="match status" value="3"/>
</dbReference>
<reference evidence="9 10" key="1">
    <citation type="journal article" date="2023" name="Mol. Biol. Evol.">
        <title>Genomics of Secondarily Temperate Adaptation in the Only Non-Antarctic Icefish.</title>
        <authorList>
            <person name="Rivera-Colon A.G."/>
            <person name="Rayamajhi N."/>
            <person name="Minhas B.F."/>
            <person name="Madrigal G."/>
            <person name="Bilyk K.T."/>
            <person name="Yoon V."/>
            <person name="Hune M."/>
            <person name="Gregory S."/>
            <person name="Cheng C.H.C."/>
            <person name="Catchen J.M."/>
        </authorList>
    </citation>
    <scope>NUCLEOTIDE SEQUENCE [LARGE SCALE GENOMIC DNA]</scope>
    <source>
        <strain evidence="9">JC2023a</strain>
    </source>
</reference>
<feature type="region of interest" description="Disordered" evidence="5">
    <location>
        <begin position="546"/>
        <end position="578"/>
    </location>
</feature>
<keyword evidence="1 7" id="KW-0732">Signal</keyword>
<dbReference type="PANTHER" id="PTHR44337">
    <property type="entry name" value="CARCINOEMBRYONIC ANTIGEN-RELATED CELL ADHESION MOLECULE 8"/>
    <property type="match status" value="1"/>
</dbReference>
<evidence type="ECO:0000256" key="2">
    <source>
        <dbReference type="ARBA" id="ARBA00023157"/>
    </source>
</evidence>
<dbReference type="InterPro" id="IPR036179">
    <property type="entry name" value="Ig-like_dom_sf"/>
</dbReference>
<dbReference type="InterPro" id="IPR013098">
    <property type="entry name" value="Ig_I-set"/>
</dbReference>
<dbReference type="InterPro" id="IPR052598">
    <property type="entry name" value="IgSF_CEA-related"/>
</dbReference>
<protein>
    <recommendedName>
        <fullName evidence="8">Ig-like domain-containing protein</fullName>
    </recommendedName>
</protein>
<dbReference type="InterPro" id="IPR013783">
    <property type="entry name" value="Ig-like_fold"/>
</dbReference>
<feature type="compositionally biased region" description="Low complexity" evidence="5">
    <location>
        <begin position="726"/>
        <end position="748"/>
    </location>
</feature>
<dbReference type="InterPro" id="IPR003598">
    <property type="entry name" value="Ig_sub2"/>
</dbReference>